<dbReference type="RefSeq" id="WP_284254639.1">
    <property type="nucleotide sequence ID" value="NZ_BAAAQO010000004.1"/>
</dbReference>
<accession>A0ABQ6KAM8</accession>
<feature type="transmembrane region" description="Helical" evidence="1">
    <location>
        <begin position="134"/>
        <end position="153"/>
    </location>
</feature>
<feature type="transmembrane region" description="Helical" evidence="1">
    <location>
        <begin position="47"/>
        <end position="64"/>
    </location>
</feature>
<gene>
    <name evidence="2" type="ORF">GCM10025881_27890</name>
</gene>
<feature type="transmembrane region" description="Helical" evidence="1">
    <location>
        <begin position="20"/>
        <end position="41"/>
    </location>
</feature>
<feature type="transmembrane region" description="Helical" evidence="1">
    <location>
        <begin position="102"/>
        <end position="122"/>
    </location>
</feature>
<keyword evidence="1" id="KW-0472">Membrane</keyword>
<evidence type="ECO:0000256" key="1">
    <source>
        <dbReference type="SAM" id="Phobius"/>
    </source>
</evidence>
<proteinExistence type="predicted"/>
<sequence>MTTAGVGSGDVVAPAPRRSIGWPVVVHAGMLGAMALAMLPGGSPTDQLAALAVLVALGLALAPFARSRPHLVAALVDLAAMGAMVLAMIATTPATAVHAGHAHGGGAGALAEVAVVIAWAVARLPSTRTRADRALAAATALSLVAMPLLALTAP</sequence>
<comment type="caution">
    <text evidence="2">The sequence shown here is derived from an EMBL/GenBank/DDBJ whole genome shotgun (WGS) entry which is preliminary data.</text>
</comment>
<keyword evidence="1" id="KW-1133">Transmembrane helix</keyword>
<evidence type="ECO:0000313" key="2">
    <source>
        <dbReference type="EMBL" id="GMA95965.1"/>
    </source>
</evidence>
<evidence type="ECO:0000313" key="3">
    <source>
        <dbReference type="Proteomes" id="UP001157034"/>
    </source>
</evidence>
<protein>
    <submittedName>
        <fullName evidence="2">Uncharacterized protein</fullName>
    </submittedName>
</protein>
<reference evidence="3" key="1">
    <citation type="journal article" date="2019" name="Int. J. Syst. Evol. Microbiol.">
        <title>The Global Catalogue of Microorganisms (GCM) 10K type strain sequencing project: providing services to taxonomists for standard genome sequencing and annotation.</title>
        <authorList>
            <consortium name="The Broad Institute Genomics Platform"/>
            <consortium name="The Broad Institute Genome Sequencing Center for Infectious Disease"/>
            <person name="Wu L."/>
            <person name="Ma J."/>
        </authorList>
    </citation>
    <scope>NUCLEOTIDE SEQUENCE [LARGE SCALE GENOMIC DNA]</scope>
    <source>
        <strain evidence="3">NBRC 108894</strain>
    </source>
</reference>
<name>A0ABQ6KAM8_9MICO</name>
<dbReference type="EMBL" id="BSVB01000001">
    <property type="protein sequence ID" value="GMA95965.1"/>
    <property type="molecule type" value="Genomic_DNA"/>
</dbReference>
<feature type="transmembrane region" description="Helical" evidence="1">
    <location>
        <begin position="71"/>
        <end position="90"/>
    </location>
</feature>
<dbReference type="Proteomes" id="UP001157034">
    <property type="component" value="Unassembled WGS sequence"/>
</dbReference>
<keyword evidence="1" id="KW-0812">Transmembrane</keyword>
<keyword evidence="3" id="KW-1185">Reference proteome</keyword>
<organism evidence="2 3">
    <name type="scientific">Pseudolysinimonas kribbensis</name>
    <dbReference type="NCBI Taxonomy" id="433641"/>
    <lineage>
        <taxon>Bacteria</taxon>
        <taxon>Bacillati</taxon>
        <taxon>Actinomycetota</taxon>
        <taxon>Actinomycetes</taxon>
        <taxon>Micrococcales</taxon>
        <taxon>Microbacteriaceae</taxon>
        <taxon>Pseudolysinimonas</taxon>
    </lineage>
</organism>